<evidence type="ECO:0000256" key="2">
    <source>
        <dbReference type="ARBA" id="ARBA00022741"/>
    </source>
</evidence>
<proteinExistence type="inferred from homology"/>
<comment type="similarity">
    <text evidence="1">Belongs to the ATP-dependent AMP-binding enzyme family.</text>
</comment>
<keyword evidence="2" id="KW-0547">Nucleotide-binding</keyword>
<comment type="caution">
    <text evidence="6">The sequence shown here is derived from an EMBL/GenBank/DDBJ whole genome shotgun (WGS) entry which is preliminary data.</text>
</comment>
<dbReference type="InterPro" id="IPR010071">
    <property type="entry name" value="AA_adenyl_dom"/>
</dbReference>
<name>A0A0G8EZ28_BACCE</name>
<evidence type="ECO:0000256" key="1">
    <source>
        <dbReference type="ARBA" id="ARBA00006432"/>
    </source>
</evidence>
<dbReference type="GO" id="GO:0005524">
    <property type="term" value="F:ATP binding"/>
    <property type="evidence" value="ECO:0007669"/>
    <property type="project" value="UniProtKB-KW"/>
</dbReference>
<dbReference type="Gene3D" id="3.40.50.980">
    <property type="match status" value="2"/>
</dbReference>
<reference evidence="6 7" key="1">
    <citation type="submission" date="2015-04" db="EMBL/GenBank/DDBJ databases">
        <title>Draft Genome Sequences of Eight Spore-Forming Food Isolates of Bacillus cereus Genome sequencing.</title>
        <authorList>
            <person name="Krawcyk A.O."/>
            <person name="de Jong A."/>
            <person name="Eijlander R.T."/>
            <person name="Berendsen E.M."/>
            <person name="Holsappel S."/>
            <person name="Wells-Bennik M."/>
            <person name="Kuipers O.P."/>
        </authorList>
    </citation>
    <scope>NUCLEOTIDE SEQUENCE [LARGE SCALE GENOMIC DNA]</scope>
    <source>
        <strain evidence="6 7">B4077</strain>
    </source>
</reference>
<keyword evidence="3" id="KW-0067">ATP-binding</keyword>
<evidence type="ECO:0008006" key="8">
    <source>
        <dbReference type="Google" id="ProtNLM"/>
    </source>
</evidence>
<evidence type="ECO:0000313" key="6">
    <source>
        <dbReference type="EMBL" id="KLA29470.1"/>
    </source>
</evidence>
<evidence type="ECO:0000259" key="4">
    <source>
        <dbReference type="Pfam" id="PF00501"/>
    </source>
</evidence>
<gene>
    <name evidence="6" type="ORF">B4077_3530</name>
</gene>
<evidence type="ECO:0000256" key="3">
    <source>
        <dbReference type="ARBA" id="ARBA00022840"/>
    </source>
</evidence>
<dbReference type="EMBL" id="LCYI01000022">
    <property type="protein sequence ID" value="KLA29470.1"/>
    <property type="molecule type" value="Genomic_DNA"/>
</dbReference>
<dbReference type="PATRIC" id="fig|1396.428.peg.4630"/>
<dbReference type="Pfam" id="PF00501">
    <property type="entry name" value="AMP-binding"/>
    <property type="match status" value="1"/>
</dbReference>
<dbReference type="InterPro" id="IPR045851">
    <property type="entry name" value="AMP-bd_C_sf"/>
</dbReference>
<dbReference type="PRINTS" id="PR00154">
    <property type="entry name" value="AMPBINDING"/>
</dbReference>
<dbReference type="RefSeq" id="WP_046955341.1">
    <property type="nucleotide sequence ID" value="NZ_LCYI01000022.1"/>
</dbReference>
<feature type="domain" description="AMP-binding enzyme C-terminal" evidence="5">
    <location>
        <begin position="419"/>
        <end position="492"/>
    </location>
</feature>
<dbReference type="GO" id="GO:0044550">
    <property type="term" value="P:secondary metabolite biosynthetic process"/>
    <property type="evidence" value="ECO:0007669"/>
    <property type="project" value="TreeGrafter"/>
</dbReference>
<dbReference type="Gene3D" id="2.30.38.10">
    <property type="entry name" value="Luciferase, Domain 3"/>
    <property type="match status" value="1"/>
</dbReference>
<organism evidence="6 7">
    <name type="scientific">Bacillus cereus</name>
    <dbReference type="NCBI Taxonomy" id="1396"/>
    <lineage>
        <taxon>Bacteria</taxon>
        <taxon>Bacillati</taxon>
        <taxon>Bacillota</taxon>
        <taxon>Bacilli</taxon>
        <taxon>Bacillales</taxon>
        <taxon>Bacillaceae</taxon>
        <taxon>Bacillus</taxon>
        <taxon>Bacillus cereus group</taxon>
    </lineage>
</organism>
<dbReference type="GO" id="GO:0005829">
    <property type="term" value="C:cytosol"/>
    <property type="evidence" value="ECO:0007669"/>
    <property type="project" value="TreeGrafter"/>
</dbReference>
<dbReference type="FunFam" id="3.40.50.980:FF:000002">
    <property type="entry name" value="Enterobactin synthetase component F"/>
    <property type="match status" value="1"/>
</dbReference>
<dbReference type="PANTHER" id="PTHR45527:SF14">
    <property type="entry name" value="PLIPASTATIN SYNTHASE SUBUNIT B"/>
    <property type="match status" value="1"/>
</dbReference>
<dbReference type="InterPro" id="IPR020845">
    <property type="entry name" value="AMP-binding_CS"/>
</dbReference>
<feature type="domain" description="AMP-dependent synthetase/ligase" evidence="4">
    <location>
        <begin position="9"/>
        <end position="363"/>
    </location>
</feature>
<dbReference type="FunFam" id="3.40.50.980:FF:000001">
    <property type="entry name" value="Non-ribosomal peptide synthetase"/>
    <property type="match status" value="1"/>
</dbReference>
<dbReference type="Gene3D" id="3.30.300.30">
    <property type="match status" value="1"/>
</dbReference>
<dbReference type="AlphaFoldDB" id="A0A0G8EZ28"/>
<evidence type="ECO:0000313" key="7">
    <source>
        <dbReference type="Proteomes" id="UP000035214"/>
    </source>
</evidence>
<dbReference type="FunFam" id="3.40.50.12780:FF:000012">
    <property type="entry name" value="Non-ribosomal peptide synthetase"/>
    <property type="match status" value="1"/>
</dbReference>
<dbReference type="InterPro" id="IPR000873">
    <property type="entry name" value="AMP-dep_synth/lig_dom"/>
</dbReference>
<dbReference type="InterPro" id="IPR020459">
    <property type="entry name" value="AMP-binding"/>
</dbReference>
<evidence type="ECO:0000259" key="5">
    <source>
        <dbReference type="Pfam" id="PF13193"/>
    </source>
</evidence>
<dbReference type="PROSITE" id="PS00455">
    <property type="entry name" value="AMP_BINDING"/>
    <property type="match status" value="1"/>
</dbReference>
<dbReference type="Pfam" id="PF13193">
    <property type="entry name" value="AMP-binding_C"/>
    <property type="match status" value="1"/>
</dbReference>
<dbReference type="Proteomes" id="UP000035214">
    <property type="component" value="Unassembled WGS sequence"/>
</dbReference>
<accession>A0A0G8EZ28</accession>
<protein>
    <recommendedName>
        <fullName evidence="8">Peptide synthetase</fullName>
    </recommendedName>
</protein>
<sequence>MSTCIQKLFEEQVVRTPDEVAVIFKKETLTYKELNEKSNQLARLLREGGVGPDTVVGIMVERSIEMVVGIFGILKAGGAYLPLSPNHPSSRLQFIIEDSGAKLILTQKQILHRFQDSLKADMLALDSISYEGKGENLECINKLSDLVYVIYTSGSTGKPKGVMIEHSALINRIEWMQEAYPISSKDTILQKTPYTFDVSVWEMFWWAIVGAKVCILAPGMEKFPQAIIETTESNDVTIMHFVPSMLSAFLHYLDVTGETNRIKSLKQVFVSGEALLSQHVNRFNKLLNFSNGTLLTNLYGPTEATIDVTAYDCPTHEITEGSVPIGRPIKNIEMFVVDKYGNKLPEGHIGELCISGIGLARGYVNRPQLTAEKFVQYSLDTRIYKTGDLALIRSDGNIEFHGRIDFQVKVNGLRIELGEIESCLMSCEGVLQCAVIVRQESEMVVKLIAFYESENDIELERLKKYLRLFLPDYMIPNSFVRVNEMPLTDSGKIDRKALALLGSDKYSHHTTLVGGSVNEESSKDS</sequence>
<dbReference type="NCBIfam" id="TIGR01733">
    <property type="entry name" value="AA-adenyl-dom"/>
    <property type="match status" value="1"/>
</dbReference>
<dbReference type="GO" id="GO:0043041">
    <property type="term" value="P:amino acid activation for nonribosomal peptide biosynthetic process"/>
    <property type="evidence" value="ECO:0007669"/>
    <property type="project" value="TreeGrafter"/>
</dbReference>
<dbReference type="SUPFAM" id="SSF56801">
    <property type="entry name" value="Acetyl-CoA synthetase-like"/>
    <property type="match status" value="1"/>
</dbReference>
<dbReference type="PANTHER" id="PTHR45527">
    <property type="entry name" value="NONRIBOSOMAL PEPTIDE SYNTHETASE"/>
    <property type="match status" value="1"/>
</dbReference>
<dbReference type="CDD" id="cd05930">
    <property type="entry name" value="A_NRPS"/>
    <property type="match status" value="1"/>
</dbReference>
<dbReference type="GO" id="GO:0031177">
    <property type="term" value="F:phosphopantetheine binding"/>
    <property type="evidence" value="ECO:0007669"/>
    <property type="project" value="TreeGrafter"/>
</dbReference>
<dbReference type="InterPro" id="IPR025110">
    <property type="entry name" value="AMP-bd_C"/>
</dbReference>